<dbReference type="InterPro" id="IPR004107">
    <property type="entry name" value="Integrase_SAM-like_N"/>
</dbReference>
<dbReference type="RefSeq" id="WP_015235491.1">
    <property type="nucleotide sequence ID" value="NC_019793.1"/>
</dbReference>
<organism evidence="8 9">
    <name type="scientific">Deinococcus peraridilitoris (strain DSM 19664 / LMG 22246 / CIP 109416 / KR-200)</name>
    <dbReference type="NCBI Taxonomy" id="937777"/>
    <lineage>
        <taxon>Bacteria</taxon>
        <taxon>Thermotogati</taxon>
        <taxon>Deinococcota</taxon>
        <taxon>Deinococci</taxon>
        <taxon>Deinococcales</taxon>
        <taxon>Deinococcaceae</taxon>
        <taxon>Deinococcus</taxon>
    </lineage>
</organism>
<keyword evidence="9" id="KW-1185">Reference proteome</keyword>
<dbReference type="InterPro" id="IPR050090">
    <property type="entry name" value="Tyrosine_recombinase_XerCD"/>
</dbReference>
<feature type="region of interest" description="Disordered" evidence="5">
    <location>
        <begin position="1"/>
        <end position="20"/>
    </location>
</feature>
<evidence type="ECO:0000256" key="5">
    <source>
        <dbReference type="SAM" id="MobiDB-lite"/>
    </source>
</evidence>
<evidence type="ECO:0000259" key="6">
    <source>
        <dbReference type="PROSITE" id="PS51898"/>
    </source>
</evidence>
<dbReference type="KEGG" id="dpd:Deipe_1650"/>
<dbReference type="Proteomes" id="UP000010467">
    <property type="component" value="Chromosome"/>
</dbReference>
<gene>
    <name evidence="8" type="ordered locus">Deipe_1650</name>
</gene>
<keyword evidence="1" id="KW-0229">DNA integration</keyword>
<dbReference type="InterPro" id="IPR002104">
    <property type="entry name" value="Integrase_catalytic"/>
</dbReference>
<dbReference type="GO" id="GO:0003677">
    <property type="term" value="F:DNA binding"/>
    <property type="evidence" value="ECO:0007669"/>
    <property type="project" value="UniProtKB-UniRule"/>
</dbReference>
<feature type="domain" description="Tyr recombinase" evidence="6">
    <location>
        <begin position="175"/>
        <end position="366"/>
    </location>
</feature>
<evidence type="ECO:0000256" key="1">
    <source>
        <dbReference type="ARBA" id="ARBA00022908"/>
    </source>
</evidence>
<dbReference type="CDD" id="cd01189">
    <property type="entry name" value="INT_ICEBs1_C_like"/>
    <property type="match status" value="1"/>
</dbReference>
<dbReference type="STRING" id="937777.Deipe_1650"/>
<protein>
    <submittedName>
        <fullName evidence="8">Site-specific recombinase XerD</fullName>
    </submittedName>
</protein>
<feature type="domain" description="Core-binding (CB)" evidence="7">
    <location>
        <begin position="71"/>
        <end position="153"/>
    </location>
</feature>
<dbReference type="SUPFAM" id="SSF56349">
    <property type="entry name" value="DNA breaking-rejoining enzymes"/>
    <property type="match status" value="1"/>
</dbReference>
<evidence type="ECO:0000313" key="8">
    <source>
        <dbReference type="EMBL" id="AFZ67183.1"/>
    </source>
</evidence>
<proteinExistence type="predicted"/>
<dbReference type="Pfam" id="PF00589">
    <property type="entry name" value="Phage_integrase"/>
    <property type="match status" value="1"/>
</dbReference>
<evidence type="ECO:0000256" key="2">
    <source>
        <dbReference type="ARBA" id="ARBA00023125"/>
    </source>
</evidence>
<accession>K9ZZX8</accession>
<keyword evidence="3" id="KW-0233">DNA recombination</keyword>
<dbReference type="HOGENOM" id="CLU_027562_17_1_0"/>
<sequence length="377" mass="42289">MTSRSRRSNGEGNIRPLPSTNWNWRHTVGTTVDGRQLMESGTEPTRREAERVLRESITDFERGLTPLPKFLTVEQWLRQWLNVKRAELALTTHANYKHLIDRHILPTLGDKRVQVLKPSDLRELYAQLVERGYAKSTVRQVSVILSCALQDALYDEIVVRNVAQFAPLPNTKAPEKARALDVPEVRQFLAVARSHHLGVLFEVALATGLRRGEICALKWRCVDLNSGTLLVRENLPVVNGRPVPGPLKTEASARDIPLAAETVALLRDHYERQALYAPHAESFVFTNPDGSFVNPNTLSRWTRQLAVNAGLGRVRFHDLRHTHASLLLRRGVPVEVVSRHLGHTNVAFTLSRYRHVYADEGRVHAVGLSALLSGGAT</sequence>
<dbReference type="InterPro" id="IPR010998">
    <property type="entry name" value="Integrase_recombinase_N"/>
</dbReference>
<evidence type="ECO:0000259" key="7">
    <source>
        <dbReference type="PROSITE" id="PS51900"/>
    </source>
</evidence>
<dbReference type="PATRIC" id="fig|937777.3.peg.1648"/>
<dbReference type="InterPro" id="IPR044068">
    <property type="entry name" value="CB"/>
</dbReference>
<dbReference type="PROSITE" id="PS51900">
    <property type="entry name" value="CB"/>
    <property type="match status" value="1"/>
</dbReference>
<dbReference type="AlphaFoldDB" id="K9ZZX8"/>
<dbReference type="Gene3D" id="1.10.150.130">
    <property type="match status" value="1"/>
</dbReference>
<name>K9ZZX8_DEIPD</name>
<dbReference type="PANTHER" id="PTHR30349:SF91">
    <property type="entry name" value="INTA PROTEIN"/>
    <property type="match status" value="1"/>
</dbReference>
<dbReference type="InterPro" id="IPR011010">
    <property type="entry name" value="DNA_brk_join_enz"/>
</dbReference>
<dbReference type="Gene3D" id="1.10.443.10">
    <property type="entry name" value="Intergrase catalytic core"/>
    <property type="match status" value="1"/>
</dbReference>
<dbReference type="eggNOG" id="COG0582">
    <property type="taxonomic scope" value="Bacteria"/>
</dbReference>
<dbReference type="InterPro" id="IPR013762">
    <property type="entry name" value="Integrase-like_cat_sf"/>
</dbReference>
<reference evidence="9" key="1">
    <citation type="submission" date="2012-03" db="EMBL/GenBank/DDBJ databases">
        <title>Complete sequence of chromosome of Deinococcus peraridilitoris DSM 19664.</title>
        <authorList>
            <person name="Lucas S."/>
            <person name="Copeland A."/>
            <person name="Lapidus A."/>
            <person name="Glavina del Rio T."/>
            <person name="Dalin E."/>
            <person name="Tice H."/>
            <person name="Bruce D."/>
            <person name="Goodwin L."/>
            <person name="Pitluck S."/>
            <person name="Peters L."/>
            <person name="Mikhailova N."/>
            <person name="Lu M."/>
            <person name="Kyrpides N."/>
            <person name="Mavromatis K."/>
            <person name="Ivanova N."/>
            <person name="Brettin T."/>
            <person name="Detter J.C."/>
            <person name="Han C."/>
            <person name="Larimer F."/>
            <person name="Land M."/>
            <person name="Hauser L."/>
            <person name="Markowitz V."/>
            <person name="Cheng J.-F."/>
            <person name="Hugenholtz P."/>
            <person name="Woyke T."/>
            <person name="Wu D."/>
            <person name="Pukall R."/>
            <person name="Steenblock K."/>
            <person name="Brambilla E."/>
            <person name="Klenk H.-P."/>
            <person name="Eisen J.A."/>
        </authorList>
    </citation>
    <scope>NUCLEOTIDE SEQUENCE [LARGE SCALE GENOMIC DNA]</scope>
    <source>
        <strain evidence="9">DSM 19664 / LMG 22246 / CIP 109416 / KR-200</strain>
    </source>
</reference>
<dbReference type="EMBL" id="CP003382">
    <property type="protein sequence ID" value="AFZ67183.1"/>
    <property type="molecule type" value="Genomic_DNA"/>
</dbReference>
<dbReference type="Pfam" id="PF14659">
    <property type="entry name" value="Phage_int_SAM_3"/>
    <property type="match status" value="1"/>
</dbReference>
<dbReference type="GO" id="GO:0015074">
    <property type="term" value="P:DNA integration"/>
    <property type="evidence" value="ECO:0007669"/>
    <property type="project" value="UniProtKB-KW"/>
</dbReference>
<dbReference type="GO" id="GO:0006310">
    <property type="term" value="P:DNA recombination"/>
    <property type="evidence" value="ECO:0007669"/>
    <property type="project" value="UniProtKB-KW"/>
</dbReference>
<evidence type="ECO:0000313" key="9">
    <source>
        <dbReference type="Proteomes" id="UP000010467"/>
    </source>
</evidence>
<dbReference type="OrthoDB" id="73608at2"/>
<evidence type="ECO:0000256" key="3">
    <source>
        <dbReference type="ARBA" id="ARBA00023172"/>
    </source>
</evidence>
<dbReference type="PROSITE" id="PS51898">
    <property type="entry name" value="TYR_RECOMBINASE"/>
    <property type="match status" value="1"/>
</dbReference>
<keyword evidence="2 4" id="KW-0238">DNA-binding</keyword>
<evidence type="ECO:0000256" key="4">
    <source>
        <dbReference type="PROSITE-ProRule" id="PRU01248"/>
    </source>
</evidence>
<dbReference type="PANTHER" id="PTHR30349">
    <property type="entry name" value="PHAGE INTEGRASE-RELATED"/>
    <property type="match status" value="1"/>
</dbReference>